<sequence length="197" mass="21161">MERVDGATVIKDAGSARTSRRPCPTYCVTATHIWPLGSCGTTRLSRGLPRPSGSPGVRINQSVPGVDGDLVALRPDIVITHEPSRTIVMVDVTVPFENKREALEKARLEKIQKYRPLADALMSFVVGALGAWHTHNDFLCSLLRISPGYASLMRKLMVSETIVSTPARANTSAANALDTGSETIAAQQDSDPPSPVN</sequence>
<proteinExistence type="predicted"/>
<gene>
    <name evidence="2" type="ORF">MHI_LOCUS348522</name>
</gene>
<feature type="compositionally biased region" description="Polar residues" evidence="1">
    <location>
        <begin position="173"/>
        <end position="191"/>
    </location>
</feature>
<protein>
    <submittedName>
        <fullName evidence="2">Uncharacterized protein</fullName>
    </submittedName>
</protein>
<dbReference type="EMBL" id="CAJDYZ010006025">
    <property type="protein sequence ID" value="CAD1473002.1"/>
    <property type="molecule type" value="Genomic_DNA"/>
</dbReference>
<feature type="region of interest" description="Disordered" evidence="1">
    <location>
        <begin position="173"/>
        <end position="197"/>
    </location>
</feature>
<accession>A0A6V7H0X8</accession>
<name>A0A6V7H0X8_9HYME</name>
<evidence type="ECO:0000313" key="3">
    <source>
        <dbReference type="Proteomes" id="UP000752696"/>
    </source>
</evidence>
<dbReference type="OrthoDB" id="8195432at2759"/>
<reference evidence="2" key="1">
    <citation type="submission" date="2020-07" db="EMBL/GenBank/DDBJ databases">
        <authorList>
            <person name="Nazaruddin N."/>
        </authorList>
    </citation>
    <scope>NUCLEOTIDE SEQUENCE</scope>
</reference>
<evidence type="ECO:0000313" key="2">
    <source>
        <dbReference type="EMBL" id="CAD1473002.1"/>
    </source>
</evidence>
<dbReference type="Proteomes" id="UP000752696">
    <property type="component" value="Unassembled WGS sequence"/>
</dbReference>
<evidence type="ECO:0000256" key="1">
    <source>
        <dbReference type="SAM" id="MobiDB-lite"/>
    </source>
</evidence>
<dbReference type="AlphaFoldDB" id="A0A6V7H0X8"/>
<keyword evidence="3" id="KW-1185">Reference proteome</keyword>
<organism evidence="2 3">
    <name type="scientific">Heterotrigona itama</name>
    <dbReference type="NCBI Taxonomy" id="395501"/>
    <lineage>
        <taxon>Eukaryota</taxon>
        <taxon>Metazoa</taxon>
        <taxon>Ecdysozoa</taxon>
        <taxon>Arthropoda</taxon>
        <taxon>Hexapoda</taxon>
        <taxon>Insecta</taxon>
        <taxon>Pterygota</taxon>
        <taxon>Neoptera</taxon>
        <taxon>Endopterygota</taxon>
        <taxon>Hymenoptera</taxon>
        <taxon>Apocrita</taxon>
        <taxon>Aculeata</taxon>
        <taxon>Apoidea</taxon>
        <taxon>Anthophila</taxon>
        <taxon>Apidae</taxon>
        <taxon>Heterotrigona</taxon>
    </lineage>
</organism>
<comment type="caution">
    <text evidence="2">The sequence shown here is derived from an EMBL/GenBank/DDBJ whole genome shotgun (WGS) entry which is preliminary data.</text>
</comment>